<keyword evidence="5 9" id="KW-0798">TonB box</keyword>
<keyword evidence="4 8" id="KW-0812">Transmembrane</keyword>
<dbReference type="Pfam" id="PF00593">
    <property type="entry name" value="TonB_dep_Rec_b-barrel"/>
    <property type="match status" value="1"/>
</dbReference>
<evidence type="ECO:0000256" key="4">
    <source>
        <dbReference type="ARBA" id="ARBA00022692"/>
    </source>
</evidence>
<feature type="domain" description="TonB-dependent receptor plug" evidence="11">
    <location>
        <begin position="111"/>
        <end position="216"/>
    </location>
</feature>
<dbReference type="Proteomes" id="UP000422221">
    <property type="component" value="Unassembled WGS sequence"/>
</dbReference>
<evidence type="ECO:0000256" key="1">
    <source>
        <dbReference type="ARBA" id="ARBA00004571"/>
    </source>
</evidence>
<dbReference type="InterPro" id="IPR008969">
    <property type="entry name" value="CarboxyPept-like_regulatory"/>
</dbReference>
<evidence type="ECO:0000259" key="11">
    <source>
        <dbReference type="Pfam" id="PF07715"/>
    </source>
</evidence>
<dbReference type="NCBIfam" id="TIGR04056">
    <property type="entry name" value="OMP_RagA_SusC"/>
    <property type="match status" value="1"/>
</dbReference>
<dbReference type="InterPro" id="IPR039426">
    <property type="entry name" value="TonB-dep_rcpt-like"/>
</dbReference>
<dbReference type="InterPro" id="IPR000531">
    <property type="entry name" value="Beta-barrel_TonB"/>
</dbReference>
<comment type="caution">
    <text evidence="12">The sequence shown here is derived from an EMBL/GenBank/DDBJ whole genome shotgun (WGS) entry which is preliminary data.</text>
</comment>
<evidence type="ECO:0000313" key="13">
    <source>
        <dbReference type="Proteomes" id="UP000422221"/>
    </source>
</evidence>
<dbReference type="PROSITE" id="PS52016">
    <property type="entry name" value="TONB_DEPENDENT_REC_3"/>
    <property type="match status" value="1"/>
</dbReference>
<comment type="subcellular location">
    <subcellularLocation>
        <location evidence="1 8">Cell outer membrane</location>
        <topology evidence="1 8">Multi-pass membrane protein</topology>
    </subcellularLocation>
</comment>
<dbReference type="FunFam" id="2.170.130.10:FF:000008">
    <property type="entry name" value="SusC/RagA family TonB-linked outer membrane protein"/>
    <property type="match status" value="1"/>
</dbReference>
<name>A0A7J4XEB9_9BACE</name>
<evidence type="ECO:0000256" key="3">
    <source>
        <dbReference type="ARBA" id="ARBA00022452"/>
    </source>
</evidence>
<evidence type="ECO:0000313" key="12">
    <source>
        <dbReference type="EMBL" id="KAA3759132.1"/>
    </source>
</evidence>
<dbReference type="Gene3D" id="2.60.40.1120">
    <property type="entry name" value="Carboxypeptidase-like, regulatory domain"/>
    <property type="match status" value="1"/>
</dbReference>
<evidence type="ECO:0000259" key="10">
    <source>
        <dbReference type="Pfam" id="PF00593"/>
    </source>
</evidence>
<evidence type="ECO:0000256" key="6">
    <source>
        <dbReference type="ARBA" id="ARBA00023136"/>
    </source>
</evidence>
<evidence type="ECO:0000256" key="5">
    <source>
        <dbReference type="ARBA" id="ARBA00023077"/>
    </source>
</evidence>
<keyword evidence="2 8" id="KW-0813">Transport</keyword>
<gene>
    <name evidence="12" type="ORF">F3F73_20000</name>
</gene>
<sequence>MAVFIMAIVHIVSSYAQSVLPISGEVLDGKNREPLIGVTVVEKGTKNGVITDIDGKFSMRVPVGTILKITYMGYRSSEVIIRDNKPLTILLDEENIQLDELVVIGYGVQKKSDITGSISSVSGEELTNIPVSSPLQALQGKAAGVNIIQNTGAPGSSSTIKIRGTGTVNDADPLYVVDGFIVDGIDHLNANDIANIEILKDAASSAVYGARAANGVVVITTKGGASGKTKISFDMIVGFSNPWKKIDVLDAEEYALMRDYVSGNSIYSVDGRLYYSKDKDGGYYYDNLKYTKVDTIRRNSPDNWWDAITQTGLKQQYNLSVSGGTDRHKYMVSGSYYNEKGIVKTSGYERFNLRMNLDNQLNSWLNMTTNMFYTNENRNIVPEGSESVLKKALYQSPLEYLYNYRGNYNSNHPIAVIDRNHNKRENHRIDLNLNLTAKLGKLLTYQFKFSDYLVIGKRSRFYEVNKLDEDFAMPNDLTRIYNRRNQTNKWEINNLFTFAWKDKKHDISVLLGQTAEGYKNSWMEGTRKGTASNSSDLWFLSSGYTGDDAAGLDNEWTALGFVGRLSYNFLDRYLFQANFRADASSIFSKNERWGYFPSVSVGWKFTSEPFMQNQDWLSLGKLRFGWGQLGNNRINELSRYTLLNTEKNYSFGIGNHRVYPGTTSILIGNPDIHWEKTETFNVGLDLGLFNNRLTLGLEWFTKLTTDMLLRVPVPLSTGFDDFDNVDDDAPMTNAGSVRNSGVELSVNFRNKIKKFRYEIGFNVSYIKNKVVSLGLGDEPVYGGYLSESSILDYVTKTAVGKPIGSFFGYVTDGIFNSLDEVKASAQYDAGKNEFDLSTRQGDFRFKDLNNDGKITAEDRTYLGSPLPDFVFGIPMSFSYANFDLKLFFQGQTGNKIFNVMDYYLNNAAQGNVYADIRDKHWSGGEEYAIDSRRFFTQNLDASVPDLRGSDKARNFRASDFMVKDGSYIRLKEVRLTYNFSNKLTSRWHLTNLSMFVGAYNLLTLTGYNGFDPEVGKVSGTESNNLSMGVDHGNYPQARSFTFGLNITL</sequence>
<keyword evidence="3 8" id="KW-1134">Transmembrane beta strand</keyword>
<evidence type="ECO:0000256" key="7">
    <source>
        <dbReference type="ARBA" id="ARBA00023237"/>
    </source>
</evidence>
<proteinExistence type="inferred from homology"/>
<dbReference type="EMBL" id="VWMK01000024">
    <property type="protein sequence ID" value="KAA3759132.1"/>
    <property type="molecule type" value="Genomic_DNA"/>
</dbReference>
<keyword evidence="12" id="KW-0675">Receptor</keyword>
<dbReference type="InterPro" id="IPR037066">
    <property type="entry name" value="Plug_dom_sf"/>
</dbReference>
<organism evidence="12 13">
    <name type="scientific">Bacteroides salyersiae</name>
    <dbReference type="NCBI Taxonomy" id="291644"/>
    <lineage>
        <taxon>Bacteria</taxon>
        <taxon>Pseudomonadati</taxon>
        <taxon>Bacteroidota</taxon>
        <taxon>Bacteroidia</taxon>
        <taxon>Bacteroidales</taxon>
        <taxon>Bacteroidaceae</taxon>
        <taxon>Bacteroides</taxon>
    </lineage>
</organism>
<dbReference type="InterPro" id="IPR036942">
    <property type="entry name" value="Beta-barrel_TonB_sf"/>
</dbReference>
<dbReference type="GO" id="GO:0009279">
    <property type="term" value="C:cell outer membrane"/>
    <property type="evidence" value="ECO:0007669"/>
    <property type="project" value="UniProtKB-SubCell"/>
</dbReference>
<dbReference type="AlphaFoldDB" id="A0A7J4XEB9"/>
<dbReference type="InterPro" id="IPR023997">
    <property type="entry name" value="TonB-dep_OMP_SusC/RagA_CS"/>
</dbReference>
<keyword evidence="6 8" id="KW-0472">Membrane</keyword>
<feature type="domain" description="TonB-dependent receptor-like beta-barrel" evidence="10">
    <location>
        <begin position="401"/>
        <end position="852"/>
    </location>
</feature>
<accession>A0A7J4XEB9</accession>
<protein>
    <submittedName>
        <fullName evidence="12">TonB-dependent receptor</fullName>
    </submittedName>
</protein>
<dbReference type="Gene3D" id="2.40.170.20">
    <property type="entry name" value="TonB-dependent receptor, beta-barrel domain"/>
    <property type="match status" value="1"/>
</dbReference>
<dbReference type="Pfam" id="PF13715">
    <property type="entry name" value="CarbopepD_reg_2"/>
    <property type="match status" value="1"/>
</dbReference>
<evidence type="ECO:0000256" key="9">
    <source>
        <dbReference type="RuleBase" id="RU003357"/>
    </source>
</evidence>
<dbReference type="NCBIfam" id="TIGR04057">
    <property type="entry name" value="SusC_RagA_signa"/>
    <property type="match status" value="1"/>
</dbReference>
<dbReference type="SUPFAM" id="SSF56935">
    <property type="entry name" value="Porins"/>
    <property type="match status" value="1"/>
</dbReference>
<dbReference type="Gene3D" id="2.170.130.10">
    <property type="entry name" value="TonB-dependent receptor, plug domain"/>
    <property type="match status" value="1"/>
</dbReference>
<evidence type="ECO:0000256" key="2">
    <source>
        <dbReference type="ARBA" id="ARBA00022448"/>
    </source>
</evidence>
<keyword evidence="7 8" id="KW-0998">Cell outer membrane</keyword>
<evidence type="ECO:0000256" key="8">
    <source>
        <dbReference type="PROSITE-ProRule" id="PRU01360"/>
    </source>
</evidence>
<dbReference type="InterPro" id="IPR012910">
    <property type="entry name" value="Plug_dom"/>
</dbReference>
<reference evidence="12 13" key="1">
    <citation type="journal article" date="2019" name="Nat. Med.">
        <title>A library of human gut bacterial isolates paired with longitudinal multiomics data enables mechanistic microbiome research.</title>
        <authorList>
            <person name="Poyet M."/>
            <person name="Groussin M."/>
            <person name="Gibbons S.M."/>
            <person name="Avila-Pacheco J."/>
            <person name="Jiang X."/>
            <person name="Kearney S.M."/>
            <person name="Perrotta A.R."/>
            <person name="Berdy B."/>
            <person name="Zhao S."/>
            <person name="Lieberman T.D."/>
            <person name="Swanson P.K."/>
            <person name="Smith M."/>
            <person name="Roesemann S."/>
            <person name="Alexander J.E."/>
            <person name="Rich S.A."/>
            <person name="Livny J."/>
            <person name="Vlamakis H."/>
            <person name="Clish C."/>
            <person name="Bullock K."/>
            <person name="Deik A."/>
            <person name="Scott J."/>
            <person name="Pierce K.A."/>
            <person name="Xavier R.J."/>
            <person name="Alm E.J."/>
        </authorList>
    </citation>
    <scope>NUCLEOTIDE SEQUENCE [LARGE SCALE GENOMIC DNA]</scope>
    <source>
        <strain evidence="12 13">BIOML-A10</strain>
    </source>
</reference>
<dbReference type="InterPro" id="IPR023996">
    <property type="entry name" value="TonB-dep_OMP_SusC/RagA"/>
</dbReference>
<dbReference type="Pfam" id="PF07715">
    <property type="entry name" value="Plug"/>
    <property type="match status" value="1"/>
</dbReference>
<dbReference type="SUPFAM" id="SSF49464">
    <property type="entry name" value="Carboxypeptidase regulatory domain-like"/>
    <property type="match status" value="1"/>
</dbReference>
<comment type="similarity">
    <text evidence="8 9">Belongs to the TonB-dependent receptor family.</text>
</comment>